<dbReference type="RefSeq" id="WP_048285317.1">
    <property type="nucleotide sequence ID" value="NZ_CP020388.1"/>
</dbReference>
<evidence type="ECO:0000313" key="3">
    <source>
        <dbReference type="Proteomes" id="UP001236270"/>
    </source>
</evidence>
<sequence>MRRLLTTLMILLVVIVAGLSALVLLVNPNDFRHYLIDQVASRSGYQLELDGRLRWHVWPQLSILTGRMSLTEPGASAPLVRADNMRLDVALIPLLSHQLKVKQVMLKGAVIELTPQTEAVRDGSAPVAPRENTLPLESADRGWSFDVASLKVHDSVLVFQHADDEQVTVRGIDLEMQQDEHHQAEVDFSGRINRDQRDLTIAFNAQVNAGDYPQNLTATFNRLNWQLKGADLPPQGIVGQGSLQAQWQEAAKKLSFSQLQLTANDSTLRGEGSVVLSDRPQWTLNLQSDKLNLDNLMVHADAVTDGGTGGQGQVRQQPLRPVIADSAPQPDYASLRAYRADFSFQASQLQWRGMNFVNVRAQAQNNRGLLTVSHLSGELGKGTLSLPGTLDAREDVPRARFRPALKDIEIGALLKAFNYPIELTGELSLNGDFNGGKIDADSFRRSWDGQASLALRNSRAQGLNFQQLVQQAVARSANVKVQDSFTNATELDSLTSELSLDSGMLSLDDMAGQSQMLALTGEGTLDLVHEEGDVRFNVRVLDGWEGQSKLIETLKKTPVPLRVYGKWTALNYSLQVDQVLRKSLQDEARSKLQKWADKNQDRQSGRDVKKFLDKL</sequence>
<comment type="caution">
    <text evidence="2">The sequence shown here is derived from an EMBL/GenBank/DDBJ whole genome shotgun (WGS) entry which is preliminary data.</text>
</comment>
<dbReference type="GO" id="GO:0090313">
    <property type="term" value="P:regulation of protein targeting to membrane"/>
    <property type="evidence" value="ECO:0007669"/>
    <property type="project" value="TreeGrafter"/>
</dbReference>
<dbReference type="EMBL" id="JAVDNV010000004">
    <property type="protein sequence ID" value="MDQ2309063.1"/>
    <property type="molecule type" value="Genomic_DNA"/>
</dbReference>
<dbReference type="InterPro" id="IPR007844">
    <property type="entry name" value="AsmA"/>
</dbReference>
<dbReference type="PANTHER" id="PTHR30441:SF4">
    <property type="entry name" value="PROTEIN ASMA"/>
    <property type="match status" value="1"/>
</dbReference>
<dbReference type="InterPro" id="IPR052894">
    <property type="entry name" value="AsmA-related"/>
</dbReference>
<accession>A0AAW8HNB5</accession>
<dbReference type="Pfam" id="PF05170">
    <property type="entry name" value="AsmA"/>
    <property type="match status" value="1"/>
</dbReference>
<gene>
    <name evidence="2" type="primary">asmA</name>
    <name evidence="2" type="ORF">RBJ30_08100</name>
</gene>
<dbReference type="AlphaFoldDB" id="A0AAW8HNB5"/>
<evidence type="ECO:0000313" key="2">
    <source>
        <dbReference type="EMBL" id="MDQ2309063.1"/>
    </source>
</evidence>
<dbReference type="PANTHER" id="PTHR30441">
    <property type="entry name" value="DUF748 DOMAIN-CONTAINING PROTEIN"/>
    <property type="match status" value="1"/>
</dbReference>
<name>A0AAW8HNB5_PLUGE</name>
<proteinExistence type="predicted"/>
<dbReference type="GO" id="GO:0005886">
    <property type="term" value="C:plasma membrane"/>
    <property type="evidence" value="ECO:0007669"/>
    <property type="project" value="TreeGrafter"/>
</dbReference>
<protein>
    <submittedName>
        <fullName evidence="2">Outer membrane assembly protein AsmA</fullName>
    </submittedName>
</protein>
<reference evidence="2" key="1">
    <citation type="submission" date="2023-08" db="EMBL/GenBank/DDBJ databases">
        <title>WGS of pathogenic bacterial species, Los Angeles County Public Health Laboratories.</title>
        <authorList>
            <person name="Garrigues J.M."/>
            <person name="Green N.M."/>
        </authorList>
    </citation>
    <scope>NUCLEOTIDE SEQUENCE</scope>
    <source>
        <strain evidence="2">LACPHL-BACT-2023-00068</strain>
    </source>
</reference>
<dbReference type="Proteomes" id="UP001236270">
    <property type="component" value="Unassembled WGS sequence"/>
</dbReference>
<evidence type="ECO:0000259" key="1">
    <source>
        <dbReference type="Pfam" id="PF05170"/>
    </source>
</evidence>
<dbReference type="NCBIfam" id="NF008091">
    <property type="entry name" value="PRK10833.1"/>
    <property type="match status" value="1"/>
</dbReference>
<feature type="domain" description="AsmA" evidence="1">
    <location>
        <begin position="5"/>
        <end position="272"/>
    </location>
</feature>
<organism evidence="2 3">
    <name type="scientific">Pluralibacter gergoviae</name>
    <name type="common">Enterobacter gergoviae</name>
    <dbReference type="NCBI Taxonomy" id="61647"/>
    <lineage>
        <taxon>Bacteria</taxon>
        <taxon>Pseudomonadati</taxon>
        <taxon>Pseudomonadota</taxon>
        <taxon>Gammaproteobacteria</taxon>
        <taxon>Enterobacterales</taxon>
        <taxon>Enterobacteriaceae</taxon>
        <taxon>Pluralibacter</taxon>
    </lineage>
</organism>
<dbReference type="GeneID" id="61385829"/>